<feature type="non-terminal residue" evidence="2">
    <location>
        <position position="217"/>
    </location>
</feature>
<keyword evidence="1" id="KW-0472">Membrane</keyword>
<accession>A0A9K3D4I8</accession>
<dbReference type="OrthoDB" id="27214at2759"/>
<protein>
    <submittedName>
        <fullName evidence="2">Uncharacterized protein</fullName>
    </submittedName>
</protein>
<reference evidence="2 3" key="1">
    <citation type="journal article" date="2018" name="PLoS ONE">
        <title>The draft genome of Kipferlia bialata reveals reductive genome evolution in fornicate parasites.</title>
        <authorList>
            <person name="Tanifuji G."/>
            <person name="Takabayashi S."/>
            <person name="Kume K."/>
            <person name="Takagi M."/>
            <person name="Nakayama T."/>
            <person name="Kamikawa R."/>
            <person name="Inagaki Y."/>
            <person name="Hashimoto T."/>
        </authorList>
    </citation>
    <scope>NUCLEOTIDE SEQUENCE [LARGE SCALE GENOMIC DNA]</scope>
    <source>
        <strain evidence="2">NY0173</strain>
    </source>
</reference>
<keyword evidence="3" id="KW-1185">Reference proteome</keyword>
<evidence type="ECO:0000256" key="1">
    <source>
        <dbReference type="SAM" id="Phobius"/>
    </source>
</evidence>
<evidence type="ECO:0000313" key="2">
    <source>
        <dbReference type="EMBL" id="GIQ88487.1"/>
    </source>
</evidence>
<dbReference type="EMBL" id="BDIP01004107">
    <property type="protein sequence ID" value="GIQ88487.1"/>
    <property type="molecule type" value="Genomic_DNA"/>
</dbReference>
<name>A0A9K3D4I8_9EUKA</name>
<dbReference type="PANTHER" id="PTHR37049">
    <property type="entry name" value="PEPTIDASE S41 FAMILY PROTEIN"/>
    <property type="match status" value="1"/>
</dbReference>
<sequence length="217" mass="24193">YSFDLCDDERDFVDAFAILQNYPGMEIPTENMIILTDALCGSTCSCFAKHAQESHSAVMVGLGGIASKYDEYQFDVSSFAGGSVLDSNYIQSQLTDDMHKTEGIPAPFPTDAYLRFAFEQVFSWDPEDYTSPLEFKVNPTDVQIPYWPRYMLHLNVCVAIPSEGPDAGFGPWMWALLIVLGIGFILAMAYIYKSGMVTKGLRKKEGRELLEETDATA</sequence>
<keyword evidence="1" id="KW-1133">Transmembrane helix</keyword>
<dbReference type="Proteomes" id="UP000265618">
    <property type="component" value="Unassembled WGS sequence"/>
</dbReference>
<comment type="caution">
    <text evidence="2">The sequence shown here is derived from an EMBL/GenBank/DDBJ whole genome shotgun (WGS) entry which is preliminary data.</text>
</comment>
<dbReference type="PANTHER" id="PTHR37049:SF4">
    <property type="entry name" value="RHODANESE DOMAIN-CONTAINING PROTEIN"/>
    <property type="match status" value="1"/>
</dbReference>
<gene>
    <name evidence="2" type="ORF">KIPB_010743</name>
</gene>
<dbReference type="InterPro" id="IPR052766">
    <property type="entry name" value="S41A_metabolite_peptidase"/>
</dbReference>
<feature type="transmembrane region" description="Helical" evidence="1">
    <location>
        <begin position="172"/>
        <end position="192"/>
    </location>
</feature>
<proteinExistence type="predicted"/>
<keyword evidence="1" id="KW-0812">Transmembrane</keyword>
<dbReference type="AlphaFoldDB" id="A0A9K3D4I8"/>
<organism evidence="2 3">
    <name type="scientific">Kipferlia bialata</name>
    <dbReference type="NCBI Taxonomy" id="797122"/>
    <lineage>
        <taxon>Eukaryota</taxon>
        <taxon>Metamonada</taxon>
        <taxon>Carpediemonas-like organisms</taxon>
        <taxon>Kipferlia</taxon>
    </lineage>
</organism>
<evidence type="ECO:0000313" key="3">
    <source>
        <dbReference type="Proteomes" id="UP000265618"/>
    </source>
</evidence>